<dbReference type="Proteomes" id="UP001490330">
    <property type="component" value="Unassembled WGS sequence"/>
</dbReference>
<comment type="caution">
    <text evidence="2">The sequence shown here is derived from an EMBL/GenBank/DDBJ whole genome shotgun (WGS) entry which is preliminary data.</text>
</comment>
<organism evidence="2 3">
    <name type="scientific">Streptomyces flaveolus</name>
    <dbReference type="NCBI Taxonomy" id="67297"/>
    <lineage>
        <taxon>Bacteria</taxon>
        <taxon>Bacillati</taxon>
        <taxon>Actinomycetota</taxon>
        <taxon>Actinomycetes</taxon>
        <taxon>Kitasatosporales</taxon>
        <taxon>Streptomycetaceae</taxon>
        <taxon>Streptomyces</taxon>
    </lineage>
</organism>
<dbReference type="EMBL" id="JBEPCV010000039">
    <property type="protein sequence ID" value="MER6908049.1"/>
    <property type="molecule type" value="Genomic_DNA"/>
</dbReference>
<keyword evidence="3" id="KW-1185">Reference proteome</keyword>
<sequence length="67" mass="7386">MNNTTGTGRPLSPRLDELDQPLHLITDKVLVAHLRLEPQDQFVEEQDDPGVAEELGVPGDDLEAVLQ</sequence>
<gene>
    <name evidence="2" type="ORF">ABT322_30810</name>
</gene>
<protein>
    <submittedName>
        <fullName evidence="2">Uncharacterized protein</fullName>
    </submittedName>
</protein>
<dbReference type="RefSeq" id="WP_350715857.1">
    <property type="nucleotide sequence ID" value="NZ_JBEPCO010000003.1"/>
</dbReference>
<accession>A0ABV1VNH6</accession>
<proteinExistence type="predicted"/>
<evidence type="ECO:0000256" key="1">
    <source>
        <dbReference type="SAM" id="MobiDB-lite"/>
    </source>
</evidence>
<evidence type="ECO:0000313" key="3">
    <source>
        <dbReference type="Proteomes" id="UP001490330"/>
    </source>
</evidence>
<evidence type="ECO:0000313" key="2">
    <source>
        <dbReference type="EMBL" id="MER6908049.1"/>
    </source>
</evidence>
<name>A0ABV1VNH6_9ACTN</name>
<reference evidence="2 3" key="1">
    <citation type="submission" date="2024-06" db="EMBL/GenBank/DDBJ databases">
        <title>The Natural Products Discovery Center: Release of the First 8490 Sequenced Strains for Exploring Actinobacteria Biosynthetic Diversity.</title>
        <authorList>
            <person name="Kalkreuter E."/>
            <person name="Kautsar S.A."/>
            <person name="Yang D."/>
            <person name="Bader C.D."/>
            <person name="Teijaro C.N."/>
            <person name="Fluegel L."/>
            <person name="Davis C.M."/>
            <person name="Simpson J.R."/>
            <person name="Lauterbach L."/>
            <person name="Steele A.D."/>
            <person name="Gui C."/>
            <person name="Meng S."/>
            <person name="Li G."/>
            <person name="Viehrig K."/>
            <person name="Ye F."/>
            <person name="Su P."/>
            <person name="Kiefer A.F."/>
            <person name="Nichols A."/>
            <person name="Cepeda A.J."/>
            <person name="Yan W."/>
            <person name="Fan B."/>
            <person name="Jiang Y."/>
            <person name="Adhikari A."/>
            <person name="Zheng C.-J."/>
            <person name="Schuster L."/>
            <person name="Cowan T.M."/>
            <person name="Smanski M.J."/>
            <person name="Chevrette M.G."/>
            <person name="De Carvalho L.P.S."/>
            <person name="Shen B."/>
        </authorList>
    </citation>
    <scope>NUCLEOTIDE SEQUENCE [LARGE SCALE GENOMIC DNA]</scope>
    <source>
        <strain evidence="2 3">NPDC000632</strain>
    </source>
</reference>
<feature type="region of interest" description="Disordered" evidence="1">
    <location>
        <begin position="45"/>
        <end position="67"/>
    </location>
</feature>